<dbReference type="Gene3D" id="2.40.33.20">
    <property type="entry name" value="PK beta-barrel domain-like"/>
    <property type="match status" value="1"/>
</dbReference>
<dbReference type="STRING" id="1470563.SAMN05444000_10566"/>
<accession>A0A1M6GMA1</accession>
<sequence length="185" mass="20554">MTEHAKLDDLYAALPHVLAAPKTGAPVQTLCTRPGYNKRVFPDRLKLSSSGGIEGDFEMRKPWLKLEDGSADPRIQVSILPSRILDLVWLDRENTIYPGDTIIADLDTSLHNLPAGTLLKIGTAVLRVSDLWNEGCAKWKVRYGREAYDFTAHPDHEVLRLRGILCSIEQDGEIALGDLIERVGP</sequence>
<organism evidence="1 2">
    <name type="scientific">Shimia gijangensis</name>
    <dbReference type="NCBI Taxonomy" id="1470563"/>
    <lineage>
        <taxon>Bacteria</taxon>
        <taxon>Pseudomonadati</taxon>
        <taxon>Pseudomonadota</taxon>
        <taxon>Alphaproteobacteria</taxon>
        <taxon>Rhodobacterales</taxon>
        <taxon>Roseobacteraceae</taxon>
    </lineage>
</organism>
<dbReference type="RefSeq" id="WP_073250896.1">
    <property type="nucleotide sequence ID" value="NZ_FQZQ01000005.1"/>
</dbReference>
<protein>
    <recommendedName>
        <fullName evidence="3">MOSC domain-containing protein</fullName>
    </recommendedName>
</protein>
<name>A0A1M6GMA1_9RHOB</name>
<evidence type="ECO:0000313" key="2">
    <source>
        <dbReference type="Proteomes" id="UP000183982"/>
    </source>
</evidence>
<keyword evidence="2" id="KW-1185">Reference proteome</keyword>
<evidence type="ECO:0000313" key="1">
    <source>
        <dbReference type="EMBL" id="SHJ11087.1"/>
    </source>
</evidence>
<dbReference type="Proteomes" id="UP000183982">
    <property type="component" value="Unassembled WGS sequence"/>
</dbReference>
<dbReference type="AlphaFoldDB" id="A0A1M6GMA1"/>
<reference evidence="2" key="1">
    <citation type="submission" date="2016-11" db="EMBL/GenBank/DDBJ databases">
        <authorList>
            <person name="Varghese N."/>
            <person name="Submissions S."/>
        </authorList>
    </citation>
    <scope>NUCLEOTIDE SEQUENCE [LARGE SCALE GENOMIC DNA]</scope>
    <source>
        <strain evidence="2">DSM 100564</strain>
    </source>
</reference>
<evidence type="ECO:0008006" key="3">
    <source>
        <dbReference type="Google" id="ProtNLM"/>
    </source>
</evidence>
<dbReference type="SUPFAM" id="SSF50800">
    <property type="entry name" value="PK beta-barrel domain-like"/>
    <property type="match status" value="1"/>
</dbReference>
<dbReference type="InterPro" id="IPR011037">
    <property type="entry name" value="Pyrv_Knase-like_insert_dom_sf"/>
</dbReference>
<gene>
    <name evidence="1" type="ORF">SAMN05444000_10566</name>
</gene>
<proteinExistence type="predicted"/>
<dbReference type="EMBL" id="FQZQ01000005">
    <property type="protein sequence ID" value="SHJ11087.1"/>
    <property type="molecule type" value="Genomic_DNA"/>
</dbReference>